<dbReference type="PANTHER" id="PTHR43791:SF19">
    <property type="entry name" value="TRANSPORTER, PUTATIVE (AFU_ORTHOLOGUE AFUA_1G01812)-RELATED"/>
    <property type="match status" value="1"/>
</dbReference>
<dbReference type="OrthoDB" id="2962993at2759"/>
<keyword evidence="5 7" id="KW-0472">Membrane</keyword>
<dbReference type="InParanoid" id="A0A5J5F049"/>
<protein>
    <submittedName>
        <fullName evidence="8">Major facilitator superfamily domain-containing protein</fullName>
    </submittedName>
</protein>
<evidence type="ECO:0000256" key="3">
    <source>
        <dbReference type="ARBA" id="ARBA00022692"/>
    </source>
</evidence>
<feature type="non-terminal residue" evidence="8">
    <location>
        <position position="131"/>
    </location>
</feature>
<dbReference type="InterPro" id="IPR011701">
    <property type="entry name" value="MFS"/>
</dbReference>
<comment type="subcellular location">
    <subcellularLocation>
        <location evidence="1">Membrane</location>
        <topology evidence="1">Multi-pass membrane protein</topology>
    </subcellularLocation>
</comment>
<dbReference type="AlphaFoldDB" id="A0A5J5F049"/>
<dbReference type="InterPro" id="IPR036259">
    <property type="entry name" value="MFS_trans_sf"/>
</dbReference>
<evidence type="ECO:0000256" key="2">
    <source>
        <dbReference type="ARBA" id="ARBA00022448"/>
    </source>
</evidence>
<organism evidence="8 9">
    <name type="scientific">Sphaerosporella brunnea</name>
    <dbReference type="NCBI Taxonomy" id="1250544"/>
    <lineage>
        <taxon>Eukaryota</taxon>
        <taxon>Fungi</taxon>
        <taxon>Dikarya</taxon>
        <taxon>Ascomycota</taxon>
        <taxon>Pezizomycotina</taxon>
        <taxon>Pezizomycetes</taxon>
        <taxon>Pezizales</taxon>
        <taxon>Pyronemataceae</taxon>
        <taxon>Sphaerosporella</taxon>
    </lineage>
</organism>
<keyword evidence="4 7" id="KW-1133">Transmembrane helix</keyword>
<sequence>MATINASPSTTVEKPSAADLKEYLDPEDPDAGLSDEEREEIDRALVRKLDWKLIPWLCLLYLVSFLDRTNIGNAKIEGLVADLGMTQTQYNASLTIFFVSYAVFEPVSNILLKRMRPRIYIPVIMLAWGLT</sequence>
<dbReference type="SUPFAM" id="SSF103473">
    <property type="entry name" value="MFS general substrate transporter"/>
    <property type="match status" value="1"/>
</dbReference>
<feature type="compositionally biased region" description="Acidic residues" evidence="6">
    <location>
        <begin position="25"/>
        <end position="36"/>
    </location>
</feature>
<evidence type="ECO:0000313" key="9">
    <source>
        <dbReference type="Proteomes" id="UP000326924"/>
    </source>
</evidence>
<evidence type="ECO:0000256" key="6">
    <source>
        <dbReference type="SAM" id="MobiDB-lite"/>
    </source>
</evidence>
<dbReference type="Pfam" id="PF07690">
    <property type="entry name" value="MFS_1"/>
    <property type="match status" value="1"/>
</dbReference>
<feature type="region of interest" description="Disordered" evidence="6">
    <location>
        <begin position="1"/>
        <end position="36"/>
    </location>
</feature>
<accession>A0A5J5F049</accession>
<feature type="transmembrane region" description="Helical" evidence="7">
    <location>
        <begin position="91"/>
        <end position="112"/>
    </location>
</feature>
<reference evidence="8 9" key="1">
    <citation type="submission" date="2019-09" db="EMBL/GenBank/DDBJ databases">
        <title>Draft genome of the ectomycorrhizal ascomycete Sphaerosporella brunnea.</title>
        <authorList>
            <consortium name="DOE Joint Genome Institute"/>
            <person name="Benucci G.M."/>
            <person name="Marozzi G."/>
            <person name="Antonielli L."/>
            <person name="Sanchez S."/>
            <person name="Marco P."/>
            <person name="Wang X."/>
            <person name="Falini L.B."/>
            <person name="Barry K."/>
            <person name="Haridas S."/>
            <person name="Lipzen A."/>
            <person name="Labutti K."/>
            <person name="Grigoriev I.V."/>
            <person name="Murat C."/>
            <person name="Martin F."/>
            <person name="Albertini E."/>
            <person name="Donnini D."/>
            <person name="Bonito G."/>
        </authorList>
    </citation>
    <scope>NUCLEOTIDE SEQUENCE [LARGE SCALE GENOMIC DNA]</scope>
    <source>
        <strain evidence="8 9">Sb_GMNB300</strain>
    </source>
</reference>
<evidence type="ECO:0000256" key="5">
    <source>
        <dbReference type="ARBA" id="ARBA00023136"/>
    </source>
</evidence>
<dbReference type="PANTHER" id="PTHR43791">
    <property type="entry name" value="PERMEASE-RELATED"/>
    <property type="match status" value="1"/>
</dbReference>
<dbReference type="GO" id="GO:0022857">
    <property type="term" value="F:transmembrane transporter activity"/>
    <property type="evidence" value="ECO:0007669"/>
    <property type="project" value="InterPro"/>
</dbReference>
<evidence type="ECO:0000313" key="8">
    <source>
        <dbReference type="EMBL" id="KAA8908148.1"/>
    </source>
</evidence>
<feature type="compositionally biased region" description="Polar residues" evidence="6">
    <location>
        <begin position="1"/>
        <end position="13"/>
    </location>
</feature>
<keyword evidence="9" id="KW-1185">Reference proteome</keyword>
<dbReference type="GO" id="GO:0016020">
    <property type="term" value="C:membrane"/>
    <property type="evidence" value="ECO:0007669"/>
    <property type="project" value="UniProtKB-SubCell"/>
</dbReference>
<evidence type="ECO:0000256" key="1">
    <source>
        <dbReference type="ARBA" id="ARBA00004141"/>
    </source>
</evidence>
<proteinExistence type="predicted"/>
<gene>
    <name evidence="8" type="ORF">FN846DRAFT_685587</name>
</gene>
<evidence type="ECO:0000256" key="4">
    <source>
        <dbReference type="ARBA" id="ARBA00022989"/>
    </source>
</evidence>
<dbReference type="Proteomes" id="UP000326924">
    <property type="component" value="Unassembled WGS sequence"/>
</dbReference>
<dbReference type="EMBL" id="VXIS01000071">
    <property type="protein sequence ID" value="KAA8908148.1"/>
    <property type="molecule type" value="Genomic_DNA"/>
</dbReference>
<name>A0A5J5F049_9PEZI</name>
<comment type="caution">
    <text evidence="8">The sequence shown here is derived from an EMBL/GenBank/DDBJ whole genome shotgun (WGS) entry which is preliminary data.</text>
</comment>
<keyword evidence="3 7" id="KW-0812">Transmembrane</keyword>
<evidence type="ECO:0000256" key="7">
    <source>
        <dbReference type="SAM" id="Phobius"/>
    </source>
</evidence>
<keyword evidence="2" id="KW-0813">Transport</keyword>
<dbReference type="Gene3D" id="1.20.1250.20">
    <property type="entry name" value="MFS general substrate transporter like domains"/>
    <property type="match status" value="1"/>
</dbReference>